<comment type="subcellular location">
    <subcellularLocation>
        <location evidence="1">Cell envelope</location>
    </subcellularLocation>
</comment>
<sequence length="632" mass="70768">MKVLNKINLRWLSPIFILLFLVSSLNAQHLPYKLENPITAKYLKNNLSKTSPRLVLNKDIEKKLKQKLKTDPVVQNVYKGIKQNAEAVFEQTIINLDIPLEERSQNNQLDISRDLLHRISMLAMVYRIEKDPRMLARINEEVIAACNFPTWNPKHFLDVGEMSLGIALAVDWVGKDLPASTVKLAKKALIEKGINPSWPENGEDPKWAYGHNNWNQVCNGGLVAAAIVVAEEAPELAAKTIYRAIDGMANALDQYGPDGVYPEGATYWRYGTSFSVVTASIFESAFGTDFGILEYPGFKESAMFRVLSDSPMGLFYNFGDCGDNSGENGDITLAWFASKTGNKTFFEKEKFMRPYEEMGKLSRLMGPALVWMSQYEEKDEMTVPSAWSGNGANPVVFFTGGDNDPNKFYFGGKGGSGSVSHGNMDAGSFVFELDGVRWSIDLGKDRFYGVIERTGFKLWGRCQDCERWTLLNKNNFGHSTLSVNNQLHVVDGKATIFDFKEGAKPEATIDLSPTFEGQLKSAKRRFVKSSPRSLLIEDDIVLSEDTELITWQLITQADVEIVDGGAILTQDGKSLNIENLSHPEYSISVISLNPPPFYLDTKKDNLKRLEIRIPAWKVESMATKIRVRLSGE</sequence>
<reference evidence="3 4" key="1">
    <citation type="submission" date="2015-07" db="EMBL/GenBank/DDBJ databases">
        <authorList>
            <person name="Kim K.M."/>
        </authorList>
    </citation>
    <scope>NUCLEOTIDE SEQUENCE [LARGE SCALE GENOMIC DNA]</scope>
    <source>
        <strain evidence="3 4">KCTC 12363</strain>
    </source>
</reference>
<dbReference type="InterPro" id="IPR012480">
    <property type="entry name" value="Hepar_II_III_C"/>
</dbReference>
<dbReference type="InterPro" id="IPR008929">
    <property type="entry name" value="Chondroitin_lyas"/>
</dbReference>
<accession>A0A0H4PC46</accession>
<dbReference type="PANTHER" id="PTHR38045:SF1">
    <property type="entry name" value="HEPARINASE II_III-LIKE PROTEIN"/>
    <property type="match status" value="1"/>
</dbReference>
<evidence type="ECO:0000256" key="1">
    <source>
        <dbReference type="ARBA" id="ARBA00004196"/>
    </source>
</evidence>
<gene>
    <name evidence="3" type="ORF">CA2015_2418</name>
</gene>
<dbReference type="GO" id="GO:0016829">
    <property type="term" value="F:lyase activity"/>
    <property type="evidence" value="ECO:0007669"/>
    <property type="project" value="InterPro"/>
</dbReference>
<dbReference type="Gene3D" id="2.70.98.70">
    <property type="match status" value="1"/>
</dbReference>
<dbReference type="Gene3D" id="1.50.10.100">
    <property type="entry name" value="Chondroitin AC/alginate lyase"/>
    <property type="match status" value="1"/>
</dbReference>
<feature type="domain" description="Heparinase II/III-like C-terminal" evidence="2">
    <location>
        <begin position="415"/>
        <end position="572"/>
    </location>
</feature>
<dbReference type="AlphaFoldDB" id="A0A0H4PC46"/>
<dbReference type="Pfam" id="PF07940">
    <property type="entry name" value="Hepar_II_III_C"/>
    <property type="match status" value="1"/>
</dbReference>
<dbReference type="SUPFAM" id="SSF48230">
    <property type="entry name" value="Chondroitin AC/alginate lyase"/>
    <property type="match status" value="1"/>
</dbReference>
<dbReference type="KEGG" id="camu:CA2015_2418"/>
<dbReference type="PANTHER" id="PTHR38045">
    <property type="entry name" value="CHROMOSOME 1, WHOLE GENOME SHOTGUN SEQUENCE"/>
    <property type="match status" value="1"/>
</dbReference>
<dbReference type="OrthoDB" id="175534at2"/>
<name>A0A0H4PC46_9BACT</name>
<dbReference type="RefSeq" id="WP_048642137.1">
    <property type="nucleotide sequence ID" value="NZ_CAXBGM010000028.1"/>
</dbReference>
<dbReference type="Proteomes" id="UP000036520">
    <property type="component" value="Chromosome"/>
</dbReference>
<protein>
    <submittedName>
        <fullName evidence="3">Heparinase II/III family protein</fullName>
    </submittedName>
</protein>
<dbReference type="EMBL" id="CP012040">
    <property type="protein sequence ID" value="AKP51834.1"/>
    <property type="molecule type" value="Genomic_DNA"/>
</dbReference>
<evidence type="ECO:0000313" key="4">
    <source>
        <dbReference type="Proteomes" id="UP000036520"/>
    </source>
</evidence>
<dbReference type="GO" id="GO:0030313">
    <property type="term" value="C:cell envelope"/>
    <property type="evidence" value="ECO:0007669"/>
    <property type="project" value="UniProtKB-SubCell"/>
</dbReference>
<proteinExistence type="predicted"/>
<organism evidence="3 4">
    <name type="scientific">Cyclobacterium amurskyense</name>
    <dbReference type="NCBI Taxonomy" id="320787"/>
    <lineage>
        <taxon>Bacteria</taxon>
        <taxon>Pseudomonadati</taxon>
        <taxon>Bacteroidota</taxon>
        <taxon>Cytophagia</taxon>
        <taxon>Cytophagales</taxon>
        <taxon>Cyclobacteriaceae</taxon>
        <taxon>Cyclobacterium</taxon>
    </lineage>
</organism>
<keyword evidence="4" id="KW-1185">Reference proteome</keyword>
<dbReference type="STRING" id="320787.CA2015_2418"/>
<evidence type="ECO:0000259" key="2">
    <source>
        <dbReference type="Pfam" id="PF07940"/>
    </source>
</evidence>
<evidence type="ECO:0000313" key="3">
    <source>
        <dbReference type="EMBL" id="AKP51834.1"/>
    </source>
</evidence>